<dbReference type="InterPro" id="IPR016152">
    <property type="entry name" value="PTrfase/Anion_transptr"/>
</dbReference>
<feature type="domain" description="PTS EIIA type-2" evidence="5">
    <location>
        <begin position="513"/>
        <end position="653"/>
    </location>
</feature>
<dbReference type="InterPro" id="IPR036388">
    <property type="entry name" value="WH-like_DNA-bd_sf"/>
</dbReference>
<dbReference type="GO" id="GO:0006355">
    <property type="term" value="P:regulation of DNA-templated transcription"/>
    <property type="evidence" value="ECO:0007669"/>
    <property type="project" value="InterPro"/>
</dbReference>
<evidence type="ECO:0000313" key="7">
    <source>
        <dbReference type="EMBL" id="RGX25177.1"/>
    </source>
</evidence>
<feature type="domain" description="PRD" evidence="6">
    <location>
        <begin position="307"/>
        <end position="413"/>
    </location>
</feature>
<dbReference type="InterPro" id="IPR036634">
    <property type="entry name" value="PRD_sf"/>
</dbReference>
<accession>A0A413F9R0</accession>
<reference evidence="7 8" key="1">
    <citation type="submission" date="2018-08" db="EMBL/GenBank/DDBJ databases">
        <title>A genome reference for cultivated species of the human gut microbiota.</title>
        <authorList>
            <person name="Zou Y."/>
            <person name="Xue W."/>
            <person name="Luo G."/>
        </authorList>
    </citation>
    <scope>NUCLEOTIDE SEQUENCE [LARGE SCALE GENOMIC DNA]</scope>
    <source>
        <strain evidence="7 8">AF04-15</strain>
    </source>
</reference>
<dbReference type="InterPro" id="IPR050661">
    <property type="entry name" value="BglG_antiterminators"/>
</dbReference>
<dbReference type="Proteomes" id="UP000283880">
    <property type="component" value="Unassembled WGS sequence"/>
</dbReference>
<dbReference type="AlphaFoldDB" id="A0A413F9R0"/>
<dbReference type="OrthoDB" id="3175596at2"/>
<dbReference type="Gene3D" id="1.10.1790.10">
    <property type="entry name" value="PRD domain"/>
    <property type="match status" value="1"/>
</dbReference>
<dbReference type="InterPro" id="IPR002178">
    <property type="entry name" value="PTS_EIIA_type-2_dom"/>
</dbReference>
<dbReference type="Gene3D" id="3.40.930.10">
    <property type="entry name" value="Mannitol-specific EII, Chain A"/>
    <property type="match status" value="1"/>
</dbReference>
<dbReference type="InterPro" id="IPR011608">
    <property type="entry name" value="PRD"/>
</dbReference>
<dbReference type="SUPFAM" id="SSF63520">
    <property type="entry name" value="PTS-regulatory domain, PRD"/>
    <property type="match status" value="1"/>
</dbReference>
<dbReference type="InterPro" id="IPR007737">
    <property type="entry name" value="Mga_HTH"/>
</dbReference>
<gene>
    <name evidence="7" type="ORF">DWV29_22160</name>
</gene>
<sequence length="660" mass="76005">MGFSYNILVILGDCMEGYVMGNERYEQLLDYLDQKRDWVAARDLARYFGVSGRQIRSYVAAINRSSETQPLIDSSNKGYRLSRAPVPGRRRLSEDSLPILPAQRSEHIITALLRSPGGCNVFDLAESLFISVPTLENDLGKIRRDTAGYGLTLRRNRETVVLEGNERDKRRFLKECLFQGGWEKVRTEPHPFFTQDFNDSSVRASIKRIFSEHSVFVNDYALDDLLLHMFIVVQRVRSGCCIEEIPTCPSEPDSRYLYAIKDLSEYLQTTFSLSFGPLELHDLELVLSQNTSILDPSIITPQNLKQYVEQEYIEAARYIVEQVKEHYLVNGFSDDFFVKFTLHLKNLFIRSSKNLTAKNPLKDKIKWTYPLIHDISVFIADILDHRFGLHIDEDEIGYIAFHLCTCLYGMNQEPVTATFIYANYYDYHQKTVELLEKYFEGSLAVKFTVSIHDYIPTACHSDLIISTVGSRLPKPCIVINPFPLKQDFEQIRNQVEEISRLKKYAFFHQKFLQFFAPQCFICNRTDQNPQDLIRTMCRNAIDLGFARETFTQEVLRRERMSNTAFHEVAVPHAMSQHVNRSFISVSVNRPPVRWSESAPAVKLVLMIGVHQDDRRIFSRIFDFLVEILSAAGNVALLEKAASFEEFTGLIGEMAGNVSWD</sequence>
<dbReference type="EMBL" id="QSBM01000020">
    <property type="protein sequence ID" value="RGX25177.1"/>
    <property type="molecule type" value="Genomic_DNA"/>
</dbReference>
<evidence type="ECO:0000259" key="6">
    <source>
        <dbReference type="PROSITE" id="PS51372"/>
    </source>
</evidence>
<dbReference type="PANTHER" id="PTHR30185">
    <property type="entry name" value="CRYPTIC BETA-GLUCOSIDE BGL OPERON ANTITERMINATOR"/>
    <property type="match status" value="1"/>
</dbReference>
<dbReference type="Pfam" id="PF00359">
    <property type="entry name" value="PTS_EIIA_2"/>
    <property type="match status" value="1"/>
</dbReference>
<keyword evidence="4" id="KW-0804">Transcription</keyword>
<evidence type="ECO:0000256" key="3">
    <source>
        <dbReference type="ARBA" id="ARBA00023159"/>
    </source>
</evidence>
<evidence type="ECO:0000256" key="2">
    <source>
        <dbReference type="ARBA" id="ARBA00023015"/>
    </source>
</evidence>
<dbReference type="Pfam" id="PF05043">
    <property type="entry name" value="Mga"/>
    <property type="match status" value="1"/>
</dbReference>
<keyword evidence="2" id="KW-0805">Transcription regulation</keyword>
<protein>
    <submittedName>
        <fullName evidence="7">Transcription antiterminator</fullName>
    </submittedName>
</protein>
<evidence type="ECO:0000313" key="8">
    <source>
        <dbReference type="Proteomes" id="UP000283880"/>
    </source>
</evidence>
<evidence type="ECO:0000259" key="5">
    <source>
        <dbReference type="PROSITE" id="PS51094"/>
    </source>
</evidence>
<evidence type="ECO:0000256" key="1">
    <source>
        <dbReference type="ARBA" id="ARBA00022737"/>
    </source>
</evidence>
<evidence type="ECO:0000256" key="4">
    <source>
        <dbReference type="ARBA" id="ARBA00023163"/>
    </source>
</evidence>
<dbReference type="SUPFAM" id="SSF55804">
    <property type="entry name" value="Phoshotransferase/anion transport protein"/>
    <property type="match status" value="1"/>
</dbReference>
<name>A0A413F9R0_9FIRM</name>
<dbReference type="Pfam" id="PF00874">
    <property type="entry name" value="PRD"/>
    <property type="match status" value="1"/>
</dbReference>
<dbReference type="PROSITE" id="PS51094">
    <property type="entry name" value="PTS_EIIA_TYPE_2"/>
    <property type="match status" value="1"/>
</dbReference>
<keyword evidence="3" id="KW-0010">Activator</keyword>
<organism evidence="7 8">
    <name type="scientific">Enterocloster asparagiformis</name>
    <dbReference type="NCBI Taxonomy" id="333367"/>
    <lineage>
        <taxon>Bacteria</taxon>
        <taxon>Bacillati</taxon>
        <taxon>Bacillota</taxon>
        <taxon>Clostridia</taxon>
        <taxon>Lachnospirales</taxon>
        <taxon>Lachnospiraceae</taxon>
        <taxon>Enterocloster</taxon>
    </lineage>
</organism>
<dbReference type="PROSITE" id="PS51372">
    <property type="entry name" value="PRD_2"/>
    <property type="match status" value="1"/>
</dbReference>
<keyword evidence="1" id="KW-0677">Repeat</keyword>
<comment type="caution">
    <text evidence="7">The sequence shown here is derived from an EMBL/GenBank/DDBJ whole genome shotgun (WGS) entry which is preliminary data.</text>
</comment>
<dbReference type="Gene3D" id="1.10.10.10">
    <property type="entry name" value="Winged helix-like DNA-binding domain superfamily/Winged helix DNA-binding domain"/>
    <property type="match status" value="1"/>
</dbReference>
<dbReference type="PANTHER" id="PTHR30185:SF12">
    <property type="entry name" value="TRANSCRIPTIONAL REGULATOR MANR"/>
    <property type="match status" value="1"/>
</dbReference>
<proteinExistence type="predicted"/>